<protein>
    <submittedName>
        <fullName evidence="1">Uncharacterized protein</fullName>
    </submittedName>
</protein>
<dbReference type="AlphaFoldDB" id="A0A0B6ZL91"/>
<gene>
    <name evidence="1" type="primary">ORF69191</name>
</gene>
<sequence length="64" mass="7204">SVTTKEEAYPTNVHCLLTVLEDGRNSVQYLTDAHCALYVLEDGRRLSLLLESSPVRAECWVIPK</sequence>
<accession>A0A0B6ZL91</accession>
<organism evidence="1">
    <name type="scientific">Arion vulgaris</name>
    <dbReference type="NCBI Taxonomy" id="1028688"/>
    <lineage>
        <taxon>Eukaryota</taxon>
        <taxon>Metazoa</taxon>
        <taxon>Spiralia</taxon>
        <taxon>Lophotrochozoa</taxon>
        <taxon>Mollusca</taxon>
        <taxon>Gastropoda</taxon>
        <taxon>Heterobranchia</taxon>
        <taxon>Euthyneura</taxon>
        <taxon>Panpulmonata</taxon>
        <taxon>Eupulmonata</taxon>
        <taxon>Stylommatophora</taxon>
        <taxon>Helicina</taxon>
        <taxon>Arionoidea</taxon>
        <taxon>Arionidae</taxon>
        <taxon>Arion</taxon>
    </lineage>
</organism>
<reference evidence="1" key="1">
    <citation type="submission" date="2014-12" db="EMBL/GenBank/DDBJ databases">
        <title>Insight into the proteome of Arion vulgaris.</title>
        <authorList>
            <person name="Aradska J."/>
            <person name="Bulat T."/>
            <person name="Smidak R."/>
            <person name="Sarate P."/>
            <person name="Gangsoo J."/>
            <person name="Sialana F."/>
            <person name="Bilban M."/>
            <person name="Lubec G."/>
        </authorList>
    </citation>
    <scope>NUCLEOTIDE SEQUENCE</scope>
    <source>
        <tissue evidence="1">Skin</tissue>
    </source>
</reference>
<evidence type="ECO:0000313" key="1">
    <source>
        <dbReference type="EMBL" id="CEK69167.1"/>
    </source>
</evidence>
<name>A0A0B6ZL91_9EUPU</name>
<feature type="non-terminal residue" evidence="1">
    <location>
        <position position="1"/>
    </location>
</feature>
<proteinExistence type="predicted"/>
<dbReference type="EMBL" id="HACG01022302">
    <property type="protein sequence ID" value="CEK69167.1"/>
    <property type="molecule type" value="Transcribed_RNA"/>
</dbReference>